<sequence length="74" mass="8626">MCERLKLSTRMLQDFRSGGISGYAKARAVYISDEIRQRLDFVVRQIDLRGSSISGNIERALREHLDQHKDYIEL</sequence>
<gene>
    <name evidence="1" type="ORF">T230_06810</name>
</gene>
<dbReference type="Pfam" id="PF11888">
    <property type="entry name" value="DUF3408"/>
    <property type="match status" value="1"/>
</dbReference>
<dbReference type="EMBL" id="AYYE01000907">
    <property type="protein sequence ID" value="ETK08598.1"/>
    <property type="molecule type" value="Genomic_DNA"/>
</dbReference>
<accession>W2CNL3</accession>
<organism evidence="1 2">
    <name type="scientific">Tannerella sp. oral taxon BU063 isolate Cell 1/3</name>
    <dbReference type="NCBI Taxonomy" id="1411022"/>
    <lineage>
        <taxon>Bacteria</taxon>
        <taxon>Pseudomonadati</taxon>
        <taxon>Bacteroidota</taxon>
        <taxon>Bacteroidia</taxon>
        <taxon>Bacteroidales</taxon>
        <taxon>Tannerellaceae</taxon>
        <taxon>Tannerella</taxon>
    </lineage>
</organism>
<dbReference type="Proteomes" id="UP000034982">
    <property type="component" value="Unassembled WGS sequence"/>
</dbReference>
<comment type="caution">
    <text evidence="1">The sequence shown here is derived from an EMBL/GenBank/DDBJ whole genome shotgun (WGS) entry which is preliminary data.</text>
</comment>
<evidence type="ECO:0000313" key="1">
    <source>
        <dbReference type="EMBL" id="ETK08598.1"/>
    </source>
</evidence>
<reference evidence="1 2" key="1">
    <citation type="submission" date="2013-11" db="EMBL/GenBank/DDBJ databases">
        <title>Single cell genomics of uncultured Tannerella BU063 (oral taxon 286).</title>
        <authorList>
            <person name="Beall C.J."/>
            <person name="Campbell A.G."/>
            <person name="Griffen A.L."/>
            <person name="Podar M."/>
            <person name="Leys E.J."/>
        </authorList>
    </citation>
    <scope>NUCLEOTIDE SEQUENCE [LARGE SCALE GENOMIC DNA]</scope>
    <source>
        <strain evidence="1">Cell 1/3</strain>
    </source>
</reference>
<dbReference type="InterPro" id="IPR021823">
    <property type="entry name" value="DUF3408"/>
</dbReference>
<evidence type="ECO:0000313" key="2">
    <source>
        <dbReference type="Proteomes" id="UP000034982"/>
    </source>
</evidence>
<proteinExistence type="predicted"/>
<name>W2CNL3_9BACT</name>
<dbReference type="PATRIC" id="fig|1411022.3.peg.648"/>
<protein>
    <submittedName>
        <fullName evidence="1">Uncharacterized protein</fullName>
    </submittedName>
</protein>
<dbReference type="AlphaFoldDB" id="W2CNL3"/>